<evidence type="ECO:0000313" key="9">
    <source>
        <dbReference type="Proteomes" id="UP000469215"/>
    </source>
</evidence>
<dbReference type="GO" id="GO:0006826">
    <property type="term" value="P:iron ion transport"/>
    <property type="evidence" value="ECO:0007669"/>
    <property type="project" value="InterPro"/>
</dbReference>
<keyword evidence="3" id="KW-0560">Oxidoreductase</keyword>
<evidence type="ECO:0000256" key="5">
    <source>
        <dbReference type="PIRSR" id="PIRSR601519-1"/>
    </source>
</evidence>
<dbReference type="PANTHER" id="PTHR11431:SF127">
    <property type="entry name" value="BACTERIAL NON-HEME FERRITIN"/>
    <property type="match status" value="1"/>
</dbReference>
<dbReference type="CDD" id="cd01055">
    <property type="entry name" value="Nonheme_Ferritin"/>
    <property type="match status" value="1"/>
</dbReference>
<dbReference type="SUPFAM" id="SSF47240">
    <property type="entry name" value="Ferritin-like"/>
    <property type="match status" value="1"/>
</dbReference>
<reference evidence="8 9" key="1">
    <citation type="submission" date="2020-01" db="EMBL/GenBank/DDBJ databases">
        <authorList>
            <person name="Deng T."/>
        </authorList>
    </citation>
    <scope>NUCLEOTIDE SEQUENCE [LARGE SCALE GENOMIC DNA]</scope>
    <source>
        <strain evidence="8 9">5221</strain>
    </source>
</reference>
<evidence type="ECO:0000256" key="4">
    <source>
        <dbReference type="ARBA" id="ARBA00023004"/>
    </source>
</evidence>
<feature type="binding site" evidence="5">
    <location>
        <position position="128"/>
    </location>
    <ligand>
        <name>Fe cation</name>
        <dbReference type="ChEBI" id="CHEBI:24875"/>
        <label>1</label>
    </ligand>
</feature>
<feature type="binding site" evidence="5">
    <location>
        <position position="95"/>
    </location>
    <ligand>
        <name>Fe cation</name>
        <dbReference type="ChEBI" id="CHEBI:24875"/>
        <label>1</label>
    </ligand>
</feature>
<keyword evidence="1 6" id="KW-0409">Iron storage</keyword>
<dbReference type="Pfam" id="PF00210">
    <property type="entry name" value="Ferritin"/>
    <property type="match status" value="1"/>
</dbReference>
<keyword evidence="2 5" id="KW-0479">Metal-binding</keyword>
<name>A0A6N9H4Q0_9MICO</name>
<dbReference type="GO" id="GO:0005829">
    <property type="term" value="C:cytosol"/>
    <property type="evidence" value="ECO:0007669"/>
    <property type="project" value="TreeGrafter"/>
</dbReference>
<evidence type="ECO:0000313" key="8">
    <source>
        <dbReference type="EMBL" id="MYM18915.1"/>
    </source>
</evidence>
<dbReference type="GO" id="GO:0006879">
    <property type="term" value="P:intracellular iron ion homeostasis"/>
    <property type="evidence" value="ECO:0007669"/>
    <property type="project" value="UniProtKB-KW"/>
</dbReference>
<evidence type="ECO:0000256" key="1">
    <source>
        <dbReference type="ARBA" id="ARBA00022434"/>
    </source>
</evidence>
<dbReference type="GO" id="GO:0004322">
    <property type="term" value="F:ferroxidase activity"/>
    <property type="evidence" value="ECO:0007669"/>
    <property type="project" value="TreeGrafter"/>
</dbReference>
<accession>A0A6N9H4Q0</accession>
<dbReference type="AlphaFoldDB" id="A0A6N9H4Q0"/>
<dbReference type="EMBL" id="WWEQ01000007">
    <property type="protein sequence ID" value="MYM18915.1"/>
    <property type="molecule type" value="Genomic_DNA"/>
</dbReference>
<dbReference type="Proteomes" id="UP000469215">
    <property type="component" value="Unassembled WGS sequence"/>
</dbReference>
<evidence type="ECO:0000259" key="7">
    <source>
        <dbReference type="PROSITE" id="PS50905"/>
    </source>
</evidence>
<proteinExistence type="predicted"/>
<organism evidence="8 9">
    <name type="scientific">Brevibacterium rongguiense</name>
    <dbReference type="NCBI Taxonomy" id="2695267"/>
    <lineage>
        <taxon>Bacteria</taxon>
        <taxon>Bacillati</taxon>
        <taxon>Actinomycetota</taxon>
        <taxon>Actinomycetes</taxon>
        <taxon>Micrococcales</taxon>
        <taxon>Brevibacteriaceae</taxon>
        <taxon>Brevibacterium</taxon>
    </lineage>
</organism>
<dbReference type="PROSITE" id="PS50905">
    <property type="entry name" value="FERRITIN_LIKE"/>
    <property type="match status" value="1"/>
</dbReference>
<dbReference type="PANTHER" id="PTHR11431">
    <property type="entry name" value="FERRITIN"/>
    <property type="match status" value="1"/>
</dbReference>
<protein>
    <recommendedName>
        <fullName evidence="6">Ferritin</fullName>
    </recommendedName>
</protein>
<comment type="caution">
    <text evidence="8">The sequence shown here is derived from an EMBL/GenBank/DDBJ whole genome shotgun (WGS) entry which is preliminary data.</text>
</comment>
<dbReference type="InterPro" id="IPR001519">
    <property type="entry name" value="Ferritin"/>
</dbReference>
<dbReference type="InterPro" id="IPR008331">
    <property type="entry name" value="Ferritin_DPS_dom"/>
</dbReference>
<dbReference type="GO" id="GO:0008198">
    <property type="term" value="F:ferrous iron binding"/>
    <property type="evidence" value="ECO:0007669"/>
    <property type="project" value="TreeGrafter"/>
</dbReference>
<sequence>MRLSDTMAKALSDQVTLELTASMVYLQLAIELEDQDLNGMGAWMRAQSEEELVHAHKFIAHCIDRDSAPQIGTISVSDLSGKKPIDLFRAALAHEQKVSESIRELYRLAQAETDLDVIPLLNWFVDEQVEEESTVDEIISHLALVGEDGSGILRIDSELGSRTPEIAADSE</sequence>
<keyword evidence="4 5" id="KW-0408">Iron</keyword>
<dbReference type="InterPro" id="IPR009040">
    <property type="entry name" value="Ferritin-like_diiron"/>
</dbReference>
<keyword evidence="9" id="KW-1185">Reference proteome</keyword>
<dbReference type="Gene3D" id="1.20.1260.10">
    <property type="match status" value="1"/>
</dbReference>
<dbReference type="InterPro" id="IPR009078">
    <property type="entry name" value="Ferritin-like_SF"/>
</dbReference>
<feature type="binding site" evidence="5">
    <location>
        <position position="18"/>
    </location>
    <ligand>
        <name>Fe cation</name>
        <dbReference type="ChEBI" id="CHEBI:24875"/>
        <label>1</label>
    </ligand>
</feature>
<dbReference type="InterPro" id="IPR012347">
    <property type="entry name" value="Ferritin-like"/>
</dbReference>
<feature type="binding site" evidence="5">
    <location>
        <position position="54"/>
    </location>
    <ligand>
        <name>Fe cation</name>
        <dbReference type="ChEBI" id="CHEBI:24875"/>
        <label>1</label>
    </ligand>
</feature>
<dbReference type="GO" id="GO:0008199">
    <property type="term" value="F:ferric iron binding"/>
    <property type="evidence" value="ECO:0007669"/>
    <property type="project" value="InterPro"/>
</dbReference>
<evidence type="ECO:0000256" key="2">
    <source>
        <dbReference type="ARBA" id="ARBA00022723"/>
    </source>
</evidence>
<dbReference type="InterPro" id="IPR041719">
    <property type="entry name" value="Ferritin_prok"/>
</dbReference>
<evidence type="ECO:0000256" key="6">
    <source>
        <dbReference type="RuleBase" id="RU361145"/>
    </source>
</evidence>
<feature type="domain" description="Ferritin-like diiron" evidence="7">
    <location>
        <begin position="1"/>
        <end position="146"/>
    </location>
</feature>
<evidence type="ECO:0000256" key="3">
    <source>
        <dbReference type="ARBA" id="ARBA00023002"/>
    </source>
</evidence>
<dbReference type="RefSeq" id="WP_160952358.1">
    <property type="nucleotide sequence ID" value="NZ_WWEQ01000007.1"/>
</dbReference>
<feature type="binding site" evidence="5">
    <location>
        <position position="51"/>
    </location>
    <ligand>
        <name>Fe cation</name>
        <dbReference type="ChEBI" id="CHEBI:24875"/>
        <label>1</label>
    </ligand>
</feature>
<gene>
    <name evidence="8" type="ORF">GSY69_02690</name>
</gene>